<gene>
    <name evidence="3" type="primary">109580771</name>
</gene>
<keyword evidence="1" id="KW-0812">Transmembrane</keyword>
<protein>
    <recommendedName>
        <fullName evidence="5">Right handed beta helix domain-containing protein</fullName>
    </recommendedName>
</protein>
<dbReference type="EnsemblMetazoa" id="Aqu2.1.37156_001">
    <property type="protein sequence ID" value="Aqu2.1.37156_001"/>
    <property type="gene ID" value="Aqu2.1.37156"/>
</dbReference>
<name>A0A1X7VAV8_AMPQE</name>
<accession>A0A1X7VAV8</accession>
<dbReference type="SUPFAM" id="SSF51126">
    <property type="entry name" value="Pectin lyase-like"/>
    <property type="match status" value="1"/>
</dbReference>
<keyword evidence="2" id="KW-0732">Signal</keyword>
<dbReference type="EnsemblMetazoa" id="XM_019994301.1">
    <property type="protein sequence ID" value="XP_019849860.1"/>
    <property type="gene ID" value="LOC109580771"/>
</dbReference>
<keyword evidence="1" id="KW-1133">Transmembrane helix</keyword>
<sequence length="1221" mass="136481">MAFCIRILILVLFITSSLAAEEEYVICVDLHEGGHDSECDSVFTNLSMAFDKYRLSNNTRFVIYPGTYNLPVIAFIRVSDVMIEGRMGEVVFDCHEQGGLLFQACNNVSLINISFQECGAKLSEPPTANEPLNATLQFFQCFDVSLISVNIFNSVGLSVFFDGALGINNIASSNFSGNTFGMVFILQSITGSTTIIEGTVFEFTKGNSDITKHIFLFSNESHYDIGGGLMISIENDAENNSFIIRDCQFNYNRGIYGGGMFVSITSNATNNLIDVSNTTFFQNNAIQGGGGVRLQVSYKDDAIPQRNNITIVKSHFIYNNATFGGGLSLIADHGSNQFIFFESRWISNIANTGSAITMSSWVLALFNTLVIPQPHFTSCTFYNNTKLKTELLGKSIHSTGGTFYIESVSVHFKQINFTNNVGTAVYAINGKVNFEKDSIGVFVSNSGNDGGALSLIGDSVLILARNVTLNFTGNNATGYGSAIYAFITRQYKDSMFFDCFVRYRNKMVSPNKWNVTIIFRENSNKINDTIFSTDINFCKYHKNSLLFCNPQWNFGPNTECKQEVKTLPALIKFKSSYDKVATPPGNVTLMNLNATDDNNNIVNSYFVIAQNTSQTKVADYFQYVSDDHIKLQVLSGSSFSNASSNLTDTVELRTTFPRVLEIRVPVIALPCPPGFFLSPFSGLCECSQSSFGGGIIHCLNNFTALIRTRHWIGYSNYTDSVVVGRCRFCAARITNSINGFITLPSSFEQVNDVLCGGDKQGVLCTKCQNASFALNILNFECLDCSAKTYRYTWIYVILTQLLPVVLLFLILLLTNFHLASGNLNGAIFFAQTITTSLDISGNGDIPINSITKSDTNTKILLTAYSVLYSIWNLDFIEPIKYCLAPNLSINTIFVWEYAVAVLPLIFVGIIYVYFLLDNRINFKCRLKVNACIRFYEFWKSKVEQKEALRNILSSCIILAYTRCTLNTLYILNPTYLRDNSGHAVTTVPYFDGSTKYGQGHHITYMIIALIILVGFLLPVPALLLFHRHNPDVEKGQPFFNVLLASFQQDFKSPDRESIGPNKTAVVKWLYNKWIYDKRWVPGLYFLLRVALSVAFVLSPNFLMQAIIQQLLAVLMAAVFLLLRPYKLDKHNSIDGFIFLLIIIINSISIYQYALSMAMEDLSLTAFIIQYILVYIPMVWIAFYILKKIKSSCKKRGEGSKYIPIVSKASIRSKSKYLSTAI</sequence>
<organism evidence="3">
    <name type="scientific">Amphimedon queenslandica</name>
    <name type="common">Sponge</name>
    <dbReference type="NCBI Taxonomy" id="400682"/>
    <lineage>
        <taxon>Eukaryota</taxon>
        <taxon>Metazoa</taxon>
        <taxon>Porifera</taxon>
        <taxon>Demospongiae</taxon>
        <taxon>Heteroscleromorpha</taxon>
        <taxon>Haplosclerida</taxon>
        <taxon>Niphatidae</taxon>
        <taxon>Amphimedon</taxon>
    </lineage>
</organism>
<dbReference type="KEGG" id="aqu:109580771"/>
<feature type="chain" id="PRO_5010881448" description="Right handed beta helix domain-containing protein" evidence="2">
    <location>
        <begin position="20"/>
        <end position="1221"/>
    </location>
</feature>
<dbReference type="AlphaFoldDB" id="A0A1X7VAV8"/>
<feature type="transmembrane region" description="Helical" evidence="1">
    <location>
        <begin position="951"/>
        <end position="971"/>
    </location>
</feature>
<evidence type="ECO:0008006" key="5">
    <source>
        <dbReference type="Google" id="ProtNLM"/>
    </source>
</evidence>
<feature type="transmembrane region" description="Helical" evidence="1">
    <location>
        <begin position="1134"/>
        <end position="1153"/>
    </location>
</feature>
<dbReference type="InterPro" id="IPR011050">
    <property type="entry name" value="Pectin_lyase_fold/virulence"/>
</dbReference>
<feature type="transmembrane region" description="Helical" evidence="1">
    <location>
        <begin position="1165"/>
        <end position="1185"/>
    </location>
</feature>
<feature type="transmembrane region" description="Helical" evidence="1">
    <location>
        <begin position="793"/>
        <end position="813"/>
    </location>
</feature>
<dbReference type="Proteomes" id="UP000007879">
    <property type="component" value="Unassembled WGS sequence"/>
</dbReference>
<feature type="transmembrane region" description="Helical" evidence="1">
    <location>
        <begin position="1079"/>
        <end position="1097"/>
    </location>
</feature>
<dbReference type="OrthoDB" id="5989148at2759"/>
<reference evidence="4" key="1">
    <citation type="journal article" date="2010" name="Nature">
        <title>The Amphimedon queenslandica genome and the evolution of animal complexity.</title>
        <authorList>
            <person name="Srivastava M."/>
            <person name="Simakov O."/>
            <person name="Chapman J."/>
            <person name="Fahey B."/>
            <person name="Gauthier M.E."/>
            <person name="Mitros T."/>
            <person name="Richards G.S."/>
            <person name="Conaco C."/>
            <person name="Dacre M."/>
            <person name="Hellsten U."/>
            <person name="Larroux C."/>
            <person name="Putnam N.H."/>
            <person name="Stanke M."/>
            <person name="Adamska M."/>
            <person name="Darling A."/>
            <person name="Degnan S.M."/>
            <person name="Oakley T.H."/>
            <person name="Plachetzki D.C."/>
            <person name="Zhai Y."/>
            <person name="Adamski M."/>
            <person name="Calcino A."/>
            <person name="Cummins S.F."/>
            <person name="Goodstein D.M."/>
            <person name="Harris C."/>
            <person name="Jackson D.J."/>
            <person name="Leys S.P."/>
            <person name="Shu S."/>
            <person name="Woodcroft B.J."/>
            <person name="Vervoort M."/>
            <person name="Kosik K.S."/>
            <person name="Manning G."/>
            <person name="Degnan B.M."/>
            <person name="Rokhsar D.S."/>
        </authorList>
    </citation>
    <scope>NUCLEOTIDE SEQUENCE [LARGE SCALE GENOMIC DNA]</scope>
</reference>
<feature type="transmembrane region" description="Helical" evidence="1">
    <location>
        <begin position="897"/>
        <end position="916"/>
    </location>
</feature>
<evidence type="ECO:0000256" key="1">
    <source>
        <dbReference type="SAM" id="Phobius"/>
    </source>
</evidence>
<dbReference type="InParanoid" id="A0A1X7VAV8"/>
<evidence type="ECO:0000256" key="2">
    <source>
        <dbReference type="SAM" id="SignalP"/>
    </source>
</evidence>
<reference evidence="3" key="2">
    <citation type="submission" date="2017-05" db="UniProtKB">
        <authorList>
            <consortium name="EnsemblMetazoa"/>
        </authorList>
    </citation>
    <scope>IDENTIFICATION</scope>
</reference>
<feature type="transmembrane region" description="Helical" evidence="1">
    <location>
        <begin position="859"/>
        <end position="877"/>
    </location>
</feature>
<keyword evidence="1" id="KW-0472">Membrane</keyword>
<feature type="signal peptide" evidence="2">
    <location>
        <begin position="1"/>
        <end position="19"/>
    </location>
</feature>
<evidence type="ECO:0000313" key="4">
    <source>
        <dbReference type="Proteomes" id="UP000007879"/>
    </source>
</evidence>
<proteinExistence type="predicted"/>
<evidence type="ECO:0000313" key="3">
    <source>
        <dbReference type="EnsemblMetazoa" id="Aqu2.1.37156_001"/>
    </source>
</evidence>
<feature type="transmembrane region" description="Helical" evidence="1">
    <location>
        <begin position="1002"/>
        <end position="1025"/>
    </location>
</feature>
<keyword evidence="4" id="KW-1185">Reference proteome</keyword>
<feature type="transmembrane region" description="Helical" evidence="1">
    <location>
        <begin position="1103"/>
        <end position="1122"/>
    </location>
</feature>